<dbReference type="HOGENOM" id="CLU_2653135_0_0_7"/>
<dbReference type="KEGG" id="sku:Sulku_1401"/>
<dbReference type="Proteomes" id="UP000008721">
    <property type="component" value="Chromosome"/>
</dbReference>
<sequence length="76" mass="8862">MDLKQKLVDFGCGNEFVEIALGYKEFYNTDEDIEIFIEYVEVEHAKVEEAEALKEREKEIVDAAGLLLEFEDEKEN</sequence>
<accession>E4TYS2</accession>
<reference evidence="1 2" key="1">
    <citation type="journal article" date="2012" name="Stand. Genomic Sci.">
        <title>Complete genome sequence of the sulfur compounds oxidizing chemolithoautotroph Sulfuricurvum kujiense type strain (YK-1(T)).</title>
        <authorList>
            <person name="Han C."/>
            <person name="Kotsyurbenko O."/>
            <person name="Chertkov O."/>
            <person name="Held B."/>
            <person name="Lapidus A."/>
            <person name="Nolan M."/>
            <person name="Lucas S."/>
            <person name="Hammon N."/>
            <person name="Deshpande S."/>
            <person name="Cheng J.F."/>
            <person name="Tapia R."/>
            <person name="Goodwin L.A."/>
            <person name="Pitluck S."/>
            <person name="Liolios K."/>
            <person name="Pagani I."/>
            <person name="Ivanova N."/>
            <person name="Mavromatis K."/>
            <person name="Mikhailova N."/>
            <person name="Pati A."/>
            <person name="Chen A."/>
            <person name="Palaniappan K."/>
            <person name="Land M."/>
            <person name="Hauser L."/>
            <person name="Chang Y.J."/>
            <person name="Jeffries C.D."/>
            <person name="Brambilla E.M."/>
            <person name="Rohde M."/>
            <person name="Spring S."/>
            <person name="Sikorski J."/>
            <person name="Goker M."/>
            <person name="Woyke T."/>
            <person name="Bristow J."/>
            <person name="Eisen J.A."/>
            <person name="Markowitz V."/>
            <person name="Hugenholtz P."/>
            <person name="Kyrpides N.C."/>
            <person name="Klenk H.P."/>
            <person name="Detter J.C."/>
        </authorList>
    </citation>
    <scope>NUCLEOTIDE SEQUENCE [LARGE SCALE GENOMIC DNA]</scope>
    <source>
        <strain evidence="2">ATCC BAA-921 / DSM 16994 / JCM 11577 / YK-1</strain>
    </source>
</reference>
<dbReference type="EMBL" id="CP002355">
    <property type="protein sequence ID" value="ADR34063.1"/>
    <property type="molecule type" value="Genomic_DNA"/>
</dbReference>
<protein>
    <submittedName>
        <fullName evidence="1">Uncharacterized protein</fullName>
    </submittedName>
</protein>
<evidence type="ECO:0000313" key="2">
    <source>
        <dbReference type="Proteomes" id="UP000008721"/>
    </source>
</evidence>
<dbReference type="AlphaFoldDB" id="E4TYS2"/>
<proteinExistence type="predicted"/>
<dbReference type="RefSeq" id="WP_013460260.1">
    <property type="nucleotide sequence ID" value="NC_014762.1"/>
</dbReference>
<dbReference type="STRING" id="709032.Sulku_1401"/>
<name>E4TYS2_SULKY</name>
<organism evidence="1 2">
    <name type="scientific">Sulfuricurvum kujiense (strain ATCC BAA-921 / DSM 16994 / JCM 11577 / YK-1)</name>
    <dbReference type="NCBI Taxonomy" id="709032"/>
    <lineage>
        <taxon>Bacteria</taxon>
        <taxon>Pseudomonadati</taxon>
        <taxon>Campylobacterota</taxon>
        <taxon>Epsilonproteobacteria</taxon>
        <taxon>Campylobacterales</taxon>
        <taxon>Sulfurimonadaceae</taxon>
        <taxon>Sulfuricurvum</taxon>
    </lineage>
</organism>
<evidence type="ECO:0000313" key="1">
    <source>
        <dbReference type="EMBL" id="ADR34063.1"/>
    </source>
</evidence>
<gene>
    <name evidence="1" type="ordered locus">Sulku_1401</name>
</gene>
<keyword evidence="2" id="KW-1185">Reference proteome</keyword>